<feature type="active site" description="Nucleophile" evidence="5">
    <location>
        <position position="10"/>
    </location>
</feature>
<dbReference type="AlphaFoldDB" id="A0A318N2F2"/>
<feature type="active site" description="Proton donor" evidence="5">
    <location>
        <position position="125"/>
    </location>
</feature>
<dbReference type="GO" id="GO:0004725">
    <property type="term" value="F:protein tyrosine phosphatase activity"/>
    <property type="evidence" value="ECO:0007669"/>
    <property type="project" value="UniProtKB-EC"/>
</dbReference>
<feature type="domain" description="Phosphotyrosine protein phosphatase I" evidence="6">
    <location>
        <begin position="4"/>
        <end position="151"/>
    </location>
</feature>
<gene>
    <name evidence="7" type="ORF">DK869_04730</name>
</gene>
<evidence type="ECO:0000256" key="3">
    <source>
        <dbReference type="ARBA" id="ARBA00022801"/>
    </source>
</evidence>
<dbReference type="InterPro" id="IPR017867">
    <property type="entry name" value="Tyr_phospatase_low_mol_wt"/>
</dbReference>
<dbReference type="SMART" id="SM00226">
    <property type="entry name" value="LMWPc"/>
    <property type="match status" value="1"/>
</dbReference>
<proteinExistence type="inferred from homology"/>
<dbReference type="EC" id="3.1.3.48" evidence="2"/>
<evidence type="ECO:0000256" key="2">
    <source>
        <dbReference type="ARBA" id="ARBA00013064"/>
    </source>
</evidence>
<dbReference type="Proteomes" id="UP000247565">
    <property type="component" value="Unassembled WGS sequence"/>
</dbReference>
<comment type="similarity">
    <text evidence="1">Belongs to the low molecular weight phosphotyrosine protein phosphatase family.</text>
</comment>
<feature type="active site" evidence="5">
    <location>
        <position position="16"/>
    </location>
</feature>
<dbReference type="OrthoDB" id="9784339at2"/>
<dbReference type="Pfam" id="PF01451">
    <property type="entry name" value="LMWPc"/>
    <property type="match status" value="1"/>
</dbReference>
<evidence type="ECO:0000313" key="7">
    <source>
        <dbReference type="EMBL" id="PXZ00705.1"/>
    </source>
</evidence>
<dbReference type="Gene3D" id="3.40.50.2300">
    <property type="match status" value="1"/>
</dbReference>
<dbReference type="PRINTS" id="PR00719">
    <property type="entry name" value="LMWPTPASE"/>
</dbReference>
<dbReference type="EMBL" id="QGLT01000002">
    <property type="protein sequence ID" value="PXZ00705.1"/>
    <property type="molecule type" value="Genomic_DNA"/>
</dbReference>
<dbReference type="InterPro" id="IPR023485">
    <property type="entry name" value="Ptyr_pPase"/>
</dbReference>
<evidence type="ECO:0000259" key="6">
    <source>
        <dbReference type="SMART" id="SM00226"/>
    </source>
</evidence>
<dbReference type="SUPFAM" id="SSF52788">
    <property type="entry name" value="Phosphotyrosine protein phosphatases I"/>
    <property type="match status" value="1"/>
</dbReference>
<keyword evidence="8" id="KW-1185">Reference proteome</keyword>
<accession>A0A318N2F2</accession>
<reference evidence="7 8" key="1">
    <citation type="submission" date="2018-05" db="EMBL/GenBank/DDBJ databases">
        <title>Reference genomes for bee gut microbiota database.</title>
        <authorList>
            <person name="Ellegaard K.M."/>
        </authorList>
    </citation>
    <scope>NUCLEOTIDE SEQUENCE [LARGE SCALE GENOMIC DNA]</scope>
    <source>
        <strain evidence="7 8">ESL0284</strain>
    </source>
</reference>
<sequence>MTLYSVLFVCLGNICRSPMAEAAFSLEVKKRKLPVFVDSAGLGAWHVDQPPDPRTIHEVMKYGIDIRHYLGRQIQLQDFHDFTHIIGMDHKNIVQLKKLAPYDTDSKIKLLLDYIPNYQNEEISDPYYRNQDAFSRTWSQINEACHNLANYFEQQIS</sequence>
<evidence type="ECO:0000256" key="4">
    <source>
        <dbReference type="ARBA" id="ARBA00022912"/>
    </source>
</evidence>
<dbReference type="CDD" id="cd16343">
    <property type="entry name" value="LMWPTP"/>
    <property type="match status" value="1"/>
</dbReference>
<evidence type="ECO:0000256" key="5">
    <source>
        <dbReference type="PIRSR" id="PIRSR617867-1"/>
    </source>
</evidence>
<dbReference type="RefSeq" id="WP_110438847.1">
    <property type="nucleotide sequence ID" value="NZ_CP046393.1"/>
</dbReference>
<dbReference type="PANTHER" id="PTHR11717:SF7">
    <property type="entry name" value="LOW MOLECULAR WEIGHT PHOSPHOTYROSINE PROTEIN PHOSPHATASE"/>
    <property type="match status" value="1"/>
</dbReference>
<dbReference type="PANTHER" id="PTHR11717">
    <property type="entry name" value="LOW MOLECULAR WEIGHT PROTEIN TYROSINE PHOSPHATASE"/>
    <property type="match status" value="1"/>
</dbReference>
<keyword evidence="4" id="KW-0904">Protein phosphatase</keyword>
<dbReference type="InterPro" id="IPR036196">
    <property type="entry name" value="Ptyr_pPase_sf"/>
</dbReference>
<dbReference type="InterPro" id="IPR050438">
    <property type="entry name" value="LMW_PTPase"/>
</dbReference>
<comment type="caution">
    <text evidence="7">The sequence shown here is derived from an EMBL/GenBank/DDBJ whole genome shotgun (WGS) entry which is preliminary data.</text>
</comment>
<evidence type="ECO:0000313" key="8">
    <source>
        <dbReference type="Proteomes" id="UP000247565"/>
    </source>
</evidence>
<protein>
    <recommendedName>
        <fullName evidence="2">protein-tyrosine-phosphatase</fullName>
        <ecNumber evidence="2">3.1.3.48</ecNumber>
    </recommendedName>
</protein>
<keyword evidence="3" id="KW-0378">Hydrolase</keyword>
<organism evidence="7 8">
    <name type="scientific">Commensalibacter melissae</name>
    <dbReference type="NCBI Taxonomy" id="2070537"/>
    <lineage>
        <taxon>Bacteria</taxon>
        <taxon>Pseudomonadati</taxon>
        <taxon>Pseudomonadota</taxon>
        <taxon>Alphaproteobacteria</taxon>
        <taxon>Acetobacterales</taxon>
        <taxon>Acetobacteraceae</taxon>
    </lineage>
</organism>
<evidence type="ECO:0000256" key="1">
    <source>
        <dbReference type="ARBA" id="ARBA00011063"/>
    </source>
</evidence>
<name>A0A318N2F2_9PROT</name>